<comment type="caution">
    <text evidence="2">The sequence shown here is derived from an EMBL/GenBank/DDBJ whole genome shotgun (WGS) entry which is preliminary data.</text>
</comment>
<dbReference type="InterPro" id="IPR029442">
    <property type="entry name" value="GyrI-like"/>
</dbReference>
<proteinExistence type="predicted"/>
<dbReference type="PIRSF" id="PIRSF031644">
    <property type="entry name" value="UCP031644"/>
    <property type="match status" value="1"/>
</dbReference>
<reference evidence="2" key="1">
    <citation type="submission" date="2022-06" db="EMBL/GenBank/DDBJ databases">
        <title>Solitalea sp. MAHUQ-68 isolated from rhizospheric soil.</title>
        <authorList>
            <person name="Huq M.A."/>
        </authorList>
    </citation>
    <scope>NUCLEOTIDE SEQUENCE</scope>
    <source>
        <strain evidence="2">MAHUQ-68</strain>
    </source>
</reference>
<name>A0A9X2JFT0_9SPHI</name>
<evidence type="ECO:0000313" key="2">
    <source>
        <dbReference type="EMBL" id="MCO4293756.1"/>
    </source>
</evidence>
<sequence>MEKLDLTKFYKTYHKATNKPELVTIEPARYISIEGKGDPSAHEFTNCLQALYSTVYTLKFAFKVKQKDFVVAKLEGLWWFDEAKFDVGSMEEAPLKVPRNEWNYRMMIRLPEFVKEEDIQLAKKNVFEKKGISLVSNVEFFQMEEGLSVQMLHLGPFNKEPETLKEMLTFMETKKLGKNGLHHEIYLSDFNKTAPEKLKTILREPVMQE</sequence>
<evidence type="ECO:0000259" key="1">
    <source>
        <dbReference type="Pfam" id="PF06445"/>
    </source>
</evidence>
<evidence type="ECO:0000313" key="3">
    <source>
        <dbReference type="Proteomes" id="UP001155182"/>
    </source>
</evidence>
<dbReference type="InterPro" id="IPR008319">
    <property type="entry name" value="GyrI-like_CCH_Lin2189-like"/>
</dbReference>
<protein>
    <submittedName>
        <fullName evidence="2">GyrI-like domain-containing protein</fullName>
    </submittedName>
</protein>
<feature type="domain" description="GyrI-like small molecule binding" evidence="1">
    <location>
        <begin position="19"/>
        <end position="200"/>
    </location>
</feature>
<dbReference type="InterPro" id="IPR011256">
    <property type="entry name" value="Reg_factor_effector_dom_sf"/>
</dbReference>
<accession>A0A9X2JFT0</accession>
<keyword evidence="3" id="KW-1185">Reference proteome</keyword>
<dbReference type="EMBL" id="JAMWYS010000042">
    <property type="protein sequence ID" value="MCO4293756.1"/>
    <property type="molecule type" value="Genomic_DNA"/>
</dbReference>
<dbReference type="AlphaFoldDB" id="A0A9X2JFT0"/>
<dbReference type="Pfam" id="PF06445">
    <property type="entry name" value="GyrI-like"/>
    <property type="match status" value="1"/>
</dbReference>
<dbReference type="Proteomes" id="UP001155182">
    <property type="component" value="Unassembled WGS sequence"/>
</dbReference>
<dbReference type="RefSeq" id="WP_252588409.1">
    <property type="nucleotide sequence ID" value="NZ_JAMWYS010000042.1"/>
</dbReference>
<gene>
    <name evidence="2" type="ORF">NF867_12865</name>
</gene>
<dbReference type="Gene3D" id="3.20.80.10">
    <property type="entry name" value="Regulatory factor, effector binding domain"/>
    <property type="match status" value="1"/>
</dbReference>
<organism evidence="2 3">
    <name type="scientific">Solitalea agri</name>
    <dbReference type="NCBI Taxonomy" id="2953739"/>
    <lineage>
        <taxon>Bacteria</taxon>
        <taxon>Pseudomonadati</taxon>
        <taxon>Bacteroidota</taxon>
        <taxon>Sphingobacteriia</taxon>
        <taxon>Sphingobacteriales</taxon>
        <taxon>Sphingobacteriaceae</taxon>
        <taxon>Solitalea</taxon>
    </lineage>
</organism>